<evidence type="ECO:0000313" key="6">
    <source>
        <dbReference type="EMBL" id="SFC17886.1"/>
    </source>
</evidence>
<reference evidence="6 7" key="1">
    <citation type="submission" date="2016-10" db="EMBL/GenBank/DDBJ databases">
        <authorList>
            <person name="de Groot N.N."/>
        </authorList>
    </citation>
    <scope>NUCLEOTIDE SEQUENCE [LARGE SCALE GENOMIC DNA]</scope>
    <source>
        <strain evidence="6 7">DSM 18438</strain>
    </source>
</reference>
<dbReference type="InterPro" id="IPR000089">
    <property type="entry name" value="Biotin_lipoyl"/>
</dbReference>
<evidence type="ECO:0000256" key="4">
    <source>
        <dbReference type="PIRSR" id="PIRSR617453-50"/>
    </source>
</evidence>
<evidence type="ECO:0000256" key="3">
    <source>
        <dbReference type="HAMAP-Rule" id="MF_00272"/>
    </source>
</evidence>
<evidence type="ECO:0000256" key="1">
    <source>
        <dbReference type="ARBA" id="ARBA00009249"/>
    </source>
</evidence>
<keyword evidence="7" id="KW-1185">Reference proteome</keyword>
<dbReference type="GO" id="GO:0019464">
    <property type="term" value="P:glycine decarboxylation via glycine cleavage system"/>
    <property type="evidence" value="ECO:0007669"/>
    <property type="project" value="UniProtKB-UniRule"/>
</dbReference>
<dbReference type="InterPro" id="IPR003016">
    <property type="entry name" value="2-oxoA_DH_lipoyl-BS"/>
</dbReference>
<dbReference type="STRING" id="1122252.SAMN05660443_1754"/>
<comment type="subunit">
    <text evidence="3">The glycine cleavage system is composed of four proteins: P, T, L and H.</text>
</comment>
<gene>
    <name evidence="3" type="primary">gcvH</name>
    <name evidence="6" type="ORF">SAMN05660443_1754</name>
</gene>
<sequence length="127" mass="14109">MTVEQRFCDTHQWVAQEKDNLVVVGISNHAQEALGDIVYVELPEAGKQVQAGEVIGTIESVKTASEIQAPVSGTLVACNQLLDDDPEVLNEAPLTTWVYRLQVAASEFQTEWDALMTDQVYQNFLEQ</sequence>
<dbReference type="Pfam" id="PF01597">
    <property type="entry name" value="GCV_H"/>
    <property type="match status" value="1"/>
</dbReference>
<keyword evidence="2 3" id="KW-0450">Lipoyl</keyword>
<dbReference type="HAMAP" id="MF_00272">
    <property type="entry name" value="GcvH"/>
    <property type="match status" value="1"/>
</dbReference>
<organism evidence="6 7">
    <name type="scientific">Marinospirillum celere</name>
    <dbReference type="NCBI Taxonomy" id="1122252"/>
    <lineage>
        <taxon>Bacteria</taxon>
        <taxon>Pseudomonadati</taxon>
        <taxon>Pseudomonadota</taxon>
        <taxon>Gammaproteobacteria</taxon>
        <taxon>Oceanospirillales</taxon>
        <taxon>Oceanospirillaceae</taxon>
        <taxon>Marinospirillum</taxon>
    </lineage>
</organism>
<comment type="similarity">
    <text evidence="1 3">Belongs to the GcvH family.</text>
</comment>
<dbReference type="Proteomes" id="UP000199058">
    <property type="component" value="Unassembled WGS sequence"/>
</dbReference>
<dbReference type="NCBIfam" id="NF002270">
    <property type="entry name" value="PRK01202.1"/>
    <property type="match status" value="1"/>
</dbReference>
<dbReference type="InterPro" id="IPR017453">
    <property type="entry name" value="GCV_H_sub"/>
</dbReference>
<dbReference type="PROSITE" id="PS00189">
    <property type="entry name" value="LIPOYL"/>
    <property type="match status" value="1"/>
</dbReference>
<dbReference type="SUPFAM" id="SSF51230">
    <property type="entry name" value="Single hybrid motif"/>
    <property type="match status" value="1"/>
</dbReference>
<feature type="domain" description="Lipoyl-binding" evidence="5">
    <location>
        <begin position="21"/>
        <end position="102"/>
    </location>
</feature>
<dbReference type="EMBL" id="FOLH01000003">
    <property type="protein sequence ID" value="SFC17886.1"/>
    <property type="molecule type" value="Genomic_DNA"/>
</dbReference>
<dbReference type="PROSITE" id="PS50968">
    <property type="entry name" value="BIOTINYL_LIPOYL"/>
    <property type="match status" value="1"/>
</dbReference>
<dbReference type="GO" id="GO:0005829">
    <property type="term" value="C:cytosol"/>
    <property type="evidence" value="ECO:0007669"/>
    <property type="project" value="TreeGrafter"/>
</dbReference>
<evidence type="ECO:0000259" key="5">
    <source>
        <dbReference type="PROSITE" id="PS50968"/>
    </source>
</evidence>
<dbReference type="PANTHER" id="PTHR11715:SF3">
    <property type="entry name" value="GLYCINE CLEAVAGE SYSTEM H PROTEIN-RELATED"/>
    <property type="match status" value="1"/>
</dbReference>
<dbReference type="NCBIfam" id="TIGR00527">
    <property type="entry name" value="gcvH"/>
    <property type="match status" value="1"/>
</dbReference>
<dbReference type="GO" id="GO:0009249">
    <property type="term" value="P:protein lipoylation"/>
    <property type="evidence" value="ECO:0007669"/>
    <property type="project" value="TreeGrafter"/>
</dbReference>
<dbReference type="RefSeq" id="WP_091962120.1">
    <property type="nucleotide sequence ID" value="NZ_FOLH01000003.1"/>
</dbReference>
<dbReference type="InterPro" id="IPR002930">
    <property type="entry name" value="GCV_H"/>
</dbReference>
<comment type="cofactor">
    <cofactor evidence="3">
        <name>(R)-lipoate</name>
        <dbReference type="ChEBI" id="CHEBI:83088"/>
    </cofactor>
    <text evidence="3">Binds 1 lipoyl cofactor covalently.</text>
</comment>
<evidence type="ECO:0000256" key="2">
    <source>
        <dbReference type="ARBA" id="ARBA00022823"/>
    </source>
</evidence>
<dbReference type="PANTHER" id="PTHR11715">
    <property type="entry name" value="GLYCINE CLEAVAGE SYSTEM H PROTEIN"/>
    <property type="match status" value="1"/>
</dbReference>
<comment type="function">
    <text evidence="3">The glycine cleavage system catalyzes the degradation of glycine. The H protein shuttles the methylamine group of glycine from the P protein to the T protein.</text>
</comment>
<dbReference type="AlphaFoldDB" id="A0A1I1H293"/>
<protein>
    <recommendedName>
        <fullName evidence="3">Glycine cleavage system H protein</fullName>
    </recommendedName>
</protein>
<dbReference type="CDD" id="cd06848">
    <property type="entry name" value="GCS_H"/>
    <property type="match status" value="1"/>
</dbReference>
<feature type="modified residue" description="N6-lipoyllysine" evidence="3 4">
    <location>
        <position position="62"/>
    </location>
</feature>
<proteinExistence type="inferred from homology"/>
<evidence type="ECO:0000313" key="7">
    <source>
        <dbReference type="Proteomes" id="UP000199058"/>
    </source>
</evidence>
<accession>A0A1I1H293</accession>
<dbReference type="GO" id="GO:0005960">
    <property type="term" value="C:glycine cleavage complex"/>
    <property type="evidence" value="ECO:0007669"/>
    <property type="project" value="InterPro"/>
</dbReference>
<name>A0A1I1H293_9GAMM</name>
<dbReference type="InterPro" id="IPR033753">
    <property type="entry name" value="GCV_H/Fam206"/>
</dbReference>
<dbReference type="Gene3D" id="2.40.50.100">
    <property type="match status" value="1"/>
</dbReference>
<dbReference type="InterPro" id="IPR011053">
    <property type="entry name" value="Single_hybrid_motif"/>
</dbReference>
<dbReference type="OrthoDB" id="9796712at2"/>